<feature type="domain" description="HTH cro/C1-type" evidence="1">
    <location>
        <begin position="21"/>
        <end position="55"/>
    </location>
</feature>
<dbReference type="CDD" id="cd00093">
    <property type="entry name" value="HTH_XRE"/>
    <property type="match status" value="1"/>
</dbReference>
<dbReference type="InterPro" id="IPR001387">
    <property type="entry name" value="Cro/C1-type_HTH"/>
</dbReference>
<dbReference type="RefSeq" id="WP_407286977.1">
    <property type="nucleotide sequence ID" value="NZ_CP147982.1"/>
</dbReference>
<name>A0ABZ2QN21_9ACTN</name>
<reference evidence="2 3" key="1">
    <citation type="submission" date="2024-03" db="EMBL/GenBank/DDBJ databases">
        <title>The complete genome of Streptomyces sirii sp.nov.</title>
        <authorList>
            <person name="Zakalyukina Y.V."/>
            <person name="Belik A.R."/>
            <person name="Biryukov M.V."/>
            <person name="Baturina O.A."/>
            <person name="Kabilov M.R."/>
        </authorList>
    </citation>
    <scope>NUCLEOTIDE SEQUENCE [LARGE SCALE GENOMIC DNA]</scope>
    <source>
        <strain evidence="2 3">BP-8</strain>
    </source>
</reference>
<sequence length="284" mass="32397">MPPRKDPDGSASVPAFYGAELRYQREAAGLTLEQLAEGSFRGISFLSQIERGERRMPEDLARHVDEKLKTDGFFARRCEDARKARSAGHPAYYADMPDLERSAATIEDWAPMLIPGLFQTEAYMYRLVEVSTPWRPRAEVEKMVRARLKRAEFWERDGRATYWGILHEQLIRRPMLPPLQMAEQLEHIAEVIRSSRSVLQIVPETTYGHPLMMGLVKIATFSDAPPVIWTEGAYSGELIDYPPLVAKYRKAYDLLRAVAMPPEATLALIEEAARGYRDEAQQQD</sequence>
<dbReference type="SUPFAM" id="SSF47413">
    <property type="entry name" value="lambda repressor-like DNA-binding domains"/>
    <property type="match status" value="1"/>
</dbReference>
<dbReference type="Proteomes" id="UP001626628">
    <property type="component" value="Chromosome"/>
</dbReference>
<accession>A0ABZ2QN21</accession>
<gene>
    <name evidence="2" type="ORF">WAB15_19065</name>
</gene>
<dbReference type="Pfam" id="PF13560">
    <property type="entry name" value="HTH_31"/>
    <property type="match status" value="1"/>
</dbReference>
<organism evidence="2 3">
    <name type="scientific">Streptomyces sirii</name>
    <dbReference type="NCBI Taxonomy" id="3127701"/>
    <lineage>
        <taxon>Bacteria</taxon>
        <taxon>Bacillati</taxon>
        <taxon>Actinomycetota</taxon>
        <taxon>Actinomycetes</taxon>
        <taxon>Kitasatosporales</taxon>
        <taxon>Streptomycetaceae</taxon>
        <taxon>Streptomyces</taxon>
    </lineage>
</organism>
<protein>
    <submittedName>
        <fullName evidence="2">Helix-turn-helix transcriptional regulator</fullName>
    </submittedName>
</protein>
<dbReference type="Gene3D" id="1.10.260.40">
    <property type="entry name" value="lambda repressor-like DNA-binding domains"/>
    <property type="match status" value="1"/>
</dbReference>
<dbReference type="SMART" id="SM00530">
    <property type="entry name" value="HTH_XRE"/>
    <property type="match status" value="1"/>
</dbReference>
<dbReference type="EMBL" id="CP147982">
    <property type="protein sequence ID" value="WXK77936.1"/>
    <property type="molecule type" value="Genomic_DNA"/>
</dbReference>
<proteinExistence type="predicted"/>
<dbReference type="InterPro" id="IPR010982">
    <property type="entry name" value="Lambda_DNA-bd_dom_sf"/>
</dbReference>
<dbReference type="PROSITE" id="PS50943">
    <property type="entry name" value="HTH_CROC1"/>
    <property type="match status" value="1"/>
</dbReference>
<evidence type="ECO:0000313" key="3">
    <source>
        <dbReference type="Proteomes" id="UP001626628"/>
    </source>
</evidence>
<keyword evidence="3" id="KW-1185">Reference proteome</keyword>
<dbReference type="InterPro" id="IPR043917">
    <property type="entry name" value="DUF5753"/>
</dbReference>
<evidence type="ECO:0000313" key="2">
    <source>
        <dbReference type="EMBL" id="WXK77936.1"/>
    </source>
</evidence>
<evidence type="ECO:0000259" key="1">
    <source>
        <dbReference type="PROSITE" id="PS50943"/>
    </source>
</evidence>
<dbReference type="Pfam" id="PF19054">
    <property type="entry name" value="DUF5753"/>
    <property type="match status" value="1"/>
</dbReference>